<dbReference type="Gene3D" id="3.40.50.150">
    <property type="entry name" value="Vaccinia Virus protein VP39"/>
    <property type="match status" value="2"/>
</dbReference>
<feature type="compositionally biased region" description="Polar residues" evidence="6">
    <location>
        <begin position="93"/>
        <end position="110"/>
    </location>
</feature>
<name>A0A5B0MTR2_PUCGR</name>
<dbReference type="FunFam" id="3.40.50.150:FF:000662">
    <property type="entry name" value="23S rRNA (Uracil-5-)-methyltransferase RumA"/>
    <property type="match status" value="1"/>
</dbReference>
<feature type="binding site" evidence="4">
    <location>
        <position position="510"/>
    </location>
    <ligand>
        <name>S-adenosyl-L-methionine</name>
        <dbReference type="ChEBI" id="CHEBI:59789"/>
    </ligand>
</feature>
<feature type="active site" evidence="5">
    <location>
        <position position="605"/>
    </location>
</feature>
<keyword evidence="3 4" id="KW-0949">S-adenosyl-L-methionine</keyword>
<comment type="similarity">
    <text evidence="4">Belongs to the class I-like SAM-binding methyltransferase superfamily. RNA M5U methyltransferase family.</text>
</comment>
<feature type="region of interest" description="Disordered" evidence="6">
    <location>
        <begin position="346"/>
        <end position="367"/>
    </location>
</feature>
<dbReference type="InterPro" id="IPR010280">
    <property type="entry name" value="U5_MeTrfase_fam"/>
</dbReference>
<feature type="compositionally biased region" description="Basic and acidic residues" evidence="6">
    <location>
        <begin position="52"/>
        <end position="65"/>
    </location>
</feature>
<feature type="compositionally biased region" description="Basic residues" evidence="6">
    <location>
        <begin position="133"/>
        <end position="147"/>
    </location>
</feature>
<evidence type="ECO:0000313" key="10">
    <source>
        <dbReference type="Proteomes" id="UP000324748"/>
    </source>
</evidence>
<dbReference type="PROSITE" id="PS51622">
    <property type="entry name" value="SAM_MT_RNA_M5U_2"/>
    <property type="match status" value="1"/>
</dbReference>
<dbReference type="PANTHER" id="PTHR11061">
    <property type="entry name" value="RNA M5U METHYLTRANSFERASE"/>
    <property type="match status" value="1"/>
</dbReference>
<feature type="compositionally biased region" description="Basic residues" evidence="6">
    <location>
        <begin position="34"/>
        <end position="43"/>
    </location>
</feature>
<dbReference type="InterPro" id="IPR025795">
    <property type="entry name" value="tRNA_(uracil-5-)_MeTrfase"/>
</dbReference>
<feature type="compositionally biased region" description="Low complexity" evidence="6">
    <location>
        <begin position="121"/>
        <end position="132"/>
    </location>
</feature>
<organism evidence="9 11">
    <name type="scientific">Puccinia graminis f. sp. tritici</name>
    <dbReference type="NCBI Taxonomy" id="56615"/>
    <lineage>
        <taxon>Eukaryota</taxon>
        <taxon>Fungi</taxon>
        <taxon>Dikarya</taxon>
        <taxon>Basidiomycota</taxon>
        <taxon>Pucciniomycotina</taxon>
        <taxon>Pucciniomycetes</taxon>
        <taxon>Pucciniales</taxon>
        <taxon>Pucciniaceae</taxon>
        <taxon>Puccinia</taxon>
    </lineage>
</organism>
<evidence type="ECO:0000256" key="2">
    <source>
        <dbReference type="ARBA" id="ARBA00022679"/>
    </source>
</evidence>
<dbReference type="InterPro" id="IPR029063">
    <property type="entry name" value="SAM-dependent_MTases_sf"/>
</dbReference>
<feature type="binding site" evidence="4">
    <location>
        <position position="531"/>
    </location>
    <ligand>
        <name>S-adenosyl-L-methionine</name>
        <dbReference type="ChEBI" id="CHEBI:59789"/>
    </ligand>
</feature>
<evidence type="ECO:0000256" key="1">
    <source>
        <dbReference type="ARBA" id="ARBA00022603"/>
    </source>
</evidence>
<feature type="binding site" evidence="4">
    <location>
        <position position="578"/>
    </location>
    <ligand>
        <name>S-adenosyl-L-methionine</name>
        <dbReference type="ChEBI" id="CHEBI:59789"/>
    </ligand>
</feature>
<evidence type="ECO:0000256" key="3">
    <source>
        <dbReference type="ARBA" id="ARBA00022691"/>
    </source>
</evidence>
<dbReference type="SUPFAM" id="SSF53335">
    <property type="entry name" value="S-adenosyl-L-methionine-dependent methyltransferases"/>
    <property type="match status" value="1"/>
</dbReference>
<dbReference type="FunFam" id="2.40.50.140:FF:000201">
    <property type="entry name" value="TRM2p tRNA methyltransferase"/>
    <property type="match status" value="1"/>
</dbReference>
<evidence type="ECO:0000256" key="4">
    <source>
        <dbReference type="PROSITE-ProRule" id="PRU01024"/>
    </source>
</evidence>
<dbReference type="PROSITE" id="PS50926">
    <property type="entry name" value="TRAM"/>
    <property type="match status" value="1"/>
</dbReference>
<dbReference type="Proteomes" id="UP000324748">
    <property type="component" value="Unassembled WGS sequence"/>
</dbReference>
<feature type="compositionally biased region" description="Polar residues" evidence="6">
    <location>
        <begin position="72"/>
        <end position="82"/>
    </location>
</feature>
<dbReference type="GO" id="GO:0008033">
    <property type="term" value="P:tRNA processing"/>
    <property type="evidence" value="ECO:0007669"/>
    <property type="project" value="InterPro"/>
</dbReference>
<comment type="caution">
    <text evidence="9">The sequence shown here is derived from an EMBL/GenBank/DDBJ whole genome shotgun (WGS) entry which is preliminary data.</text>
</comment>
<evidence type="ECO:0000259" key="7">
    <source>
        <dbReference type="PROSITE" id="PS50926"/>
    </source>
</evidence>
<accession>A0A5B0MTR2</accession>
<dbReference type="Pfam" id="PF05958">
    <property type="entry name" value="tRNA_U5-meth_tr"/>
    <property type="match status" value="1"/>
</dbReference>
<dbReference type="OrthoDB" id="10250660at2759"/>
<dbReference type="PANTHER" id="PTHR11061:SF30">
    <property type="entry name" value="TRNA (URACIL(54)-C(5))-METHYLTRANSFERASE"/>
    <property type="match status" value="1"/>
</dbReference>
<dbReference type="SUPFAM" id="SSF50249">
    <property type="entry name" value="Nucleic acid-binding proteins"/>
    <property type="match status" value="1"/>
</dbReference>
<dbReference type="InterPro" id="IPR012340">
    <property type="entry name" value="NA-bd_OB-fold"/>
</dbReference>
<feature type="active site" description="Nucleophile" evidence="4">
    <location>
        <position position="605"/>
    </location>
</feature>
<evidence type="ECO:0000256" key="6">
    <source>
        <dbReference type="SAM" id="MobiDB-lite"/>
    </source>
</evidence>
<evidence type="ECO:0000256" key="5">
    <source>
        <dbReference type="PROSITE-ProRule" id="PRU10015"/>
    </source>
</evidence>
<dbReference type="InterPro" id="IPR030390">
    <property type="entry name" value="MeTrfase_TrmA_AS"/>
</dbReference>
<protein>
    <submittedName>
        <fullName evidence="9">tRNA(M5U54)methyltransferase</fullName>
    </submittedName>
</protein>
<evidence type="ECO:0000313" key="8">
    <source>
        <dbReference type="EMBL" id="KAA1065513.1"/>
    </source>
</evidence>
<keyword evidence="2 4" id="KW-0808">Transferase</keyword>
<dbReference type="Gene3D" id="2.40.50.140">
    <property type="entry name" value="Nucleic acid-binding proteins"/>
    <property type="match status" value="1"/>
</dbReference>
<dbReference type="GO" id="GO:0032259">
    <property type="term" value="P:methylation"/>
    <property type="evidence" value="ECO:0007669"/>
    <property type="project" value="UniProtKB-KW"/>
</dbReference>
<evidence type="ECO:0000313" key="11">
    <source>
        <dbReference type="Proteomes" id="UP000325313"/>
    </source>
</evidence>
<dbReference type="Proteomes" id="UP000325313">
    <property type="component" value="Unassembled WGS sequence"/>
</dbReference>
<dbReference type="CDD" id="cd02440">
    <property type="entry name" value="AdoMet_MTases"/>
    <property type="match status" value="1"/>
</dbReference>
<gene>
    <name evidence="9" type="primary">TRM2_4</name>
    <name evidence="8" type="synonym">TRM2_2</name>
    <name evidence="8" type="ORF">PGT21_001431</name>
    <name evidence="9" type="ORF">PGTUg99_006934</name>
</gene>
<dbReference type="PROSITE" id="PS01230">
    <property type="entry name" value="TRMA_1"/>
    <property type="match status" value="1"/>
</dbReference>
<feature type="domain" description="TRAM" evidence="7">
    <location>
        <begin position="199"/>
        <end position="259"/>
    </location>
</feature>
<feature type="binding site" evidence="4">
    <location>
        <position position="470"/>
    </location>
    <ligand>
        <name>S-adenosyl-L-methionine</name>
        <dbReference type="ChEBI" id="CHEBI:59789"/>
    </ligand>
</feature>
<dbReference type="InterPro" id="IPR002792">
    <property type="entry name" value="TRAM_dom"/>
</dbReference>
<proteinExistence type="inferred from homology"/>
<dbReference type="EMBL" id="VDEP01000443">
    <property type="protein sequence ID" value="KAA1079932.1"/>
    <property type="molecule type" value="Genomic_DNA"/>
</dbReference>
<sequence length="648" mass="73780">MHRPPLLTIKAILQPRNCYHQSKVGHQTHNYQQYHHHHHHHPHQQQQQQHTRRMEETQTKPKRALDSPPTKLINTTENQSSKRPCHQDERIIDSTQNTDSTPSVVTQETPNAVVDPEKQSKNNGQPNQQKPKNQAKKPPKLKKGKKNNKADQNPLTISEQSLELSIKDLMGAETYETLLFKQKSNDKDAQPPWKESGWDLEKGKEIEVEISALSSFGDGIAISPQKNWALIIPFCVPGDVVRSRIFRHNSTHSVGDLISVLKPGELRNDSLVRCKYFGKCSGCQYQMIDYQKQLDLKRIAVQKAFEHFSGLDQSAIPTVELTLQSPKEYEYRTKLTPHFELPRQWKNKKATQLPDQESGQDYHSGPGGLAIGLAEKGRRRVIDIEECPLGTKTINEKLTAERTRVQSTIQTYKRGATLLLRESLIPLDPTSSSDSPVDDESRICVTDHKKIVREKVLDKNFEQNAGSFFQNNPSILGPFMSYMIEELIPTKTPRGIDEDPEQHEYLVDAYCGSGLFSISLAQFFTKTTGIELSSDSLRYAKRNADLNNITNASFIAGEAEAIFKDLSFPAEKTTIIIDPPRKGCSQEFLDQLLSFKPKRIIYISCNVNSQAQDIKYIKHLYKLQRLRGLDFFPQTYHCESVALLHLIE</sequence>
<reference evidence="10 11" key="1">
    <citation type="submission" date="2019-05" db="EMBL/GenBank/DDBJ databases">
        <title>Emergence of the Ug99 lineage of the wheat stem rust pathogen through somatic hybridization.</title>
        <authorList>
            <person name="Li F."/>
            <person name="Upadhyaya N.M."/>
            <person name="Sperschneider J."/>
            <person name="Matny O."/>
            <person name="Nguyen-Phuc H."/>
            <person name="Mago R."/>
            <person name="Raley C."/>
            <person name="Miller M.E."/>
            <person name="Silverstein K.A.T."/>
            <person name="Henningsen E."/>
            <person name="Hirsch C.D."/>
            <person name="Visser B."/>
            <person name="Pretorius Z.A."/>
            <person name="Steffenson B.J."/>
            <person name="Schwessinger B."/>
            <person name="Dodds P.N."/>
            <person name="Figueroa M."/>
        </authorList>
    </citation>
    <scope>NUCLEOTIDE SEQUENCE [LARGE SCALE GENOMIC DNA]</scope>
    <source>
        <strain evidence="8">21-0</strain>
        <strain evidence="9 11">Ug99</strain>
    </source>
</reference>
<dbReference type="EMBL" id="VSWC01000196">
    <property type="protein sequence ID" value="KAA1065513.1"/>
    <property type="molecule type" value="Genomic_DNA"/>
</dbReference>
<dbReference type="GO" id="GO:0030697">
    <property type="term" value="F:tRNA (uracil(54)-C5)-methyltransferase activity, S-adenosyl methionine-dependent"/>
    <property type="evidence" value="ECO:0007669"/>
    <property type="project" value="InterPro"/>
</dbReference>
<feature type="region of interest" description="Disordered" evidence="6">
    <location>
        <begin position="31"/>
        <end position="156"/>
    </location>
</feature>
<keyword evidence="10" id="KW-1185">Reference proteome</keyword>
<evidence type="ECO:0000313" key="9">
    <source>
        <dbReference type="EMBL" id="KAA1079932.1"/>
    </source>
</evidence>
<dbReference type="AlphaFoldDB" id="A0A5B0MTR2"/>
<dbReference type="PROSITE" id="PS51687">
    <property type="entry name" value="SAM_MT_RNA_M5U"/>
    <property type="match status" value="1"/>
</dbReference>
<keyword evidence="1 4" id="KW-0489">Methyltransferase</keyword>